<gene>
    <name evidence="4" type="ORF">PAPOLLO_LOCUS25137</name>
</gene>
<keyword evidence="2" id="KW-0732">Signal</keyword>
<evidence type="ECO:0000256" key="2">
    <source>
        <dbReference type="PIRNR" id="PIRNR036893"/>
    </source>
</evidence>
<organism evidence="4 5">
    <name type="scientific">Parnassius apollo</name>
    <name type="common">Apollo butterfly</name>
    <name type="synonym">Papilio apollo</name>
    <dbReference type="NCBI Taxonomy" id="110799"/>
    <lineage>
        <taxon>Eukaryota</taxon>
        <taxon>Metazoa</taxon>
        <taxon>Ecdysozoa</taxon>
        <taxon>Arthropoda</taxon>
        <taxon>Hexapoda</taxon>
        <taxon>Insecta</taxon>
        <taxon>Pterygota</taxon>
        <taxon>Neoptera</taxon>
        <taxon>Endopterygota</taxon>
        <taxon>Lepidoptera</taxon>
        <taxon>Glossata</taxon>
        <taxon>Ditrysia</taxon>
        <taxon>Papilionoidea</taxon>
        <taxon>Papilionidae</taxon>
        <taxon>Parnassiinae</taxon>
        <taxon>Parnassini</taxon>
        <taxon>Parnassius</taxon>
        <taxon>Parnassius</taxon>
    </lineage>
</organism>
<keyword evidence="5" id="KW-1185">Reference proteome</keyword>
<dbReference type="GO" id="GO:0005737">
    <property type="term" value="C:cytoplasm"/>
    <property type="evidence" value="ECO:0007669"/>
    <property type="project" value="TreeGrafter"/>
</dbReference>
<dbReference type="GO" id="GO:0000302">
    <property type="term" value="P:response to reactive oxygen species"/>
    <property type="evidence" value="ECO:0007669"/>
    <property type="project" value="TreeGrafter"/>
</dbReference>
<dbReference type="Pfam" id="PF00061">
    <property type="entry name" value="Lipocalin"/>
    <property type="match status" value="1"/>
</dbReference>
<feature type="signal peptide" evidence="2">
    <location>
        <begin position="1"/>
        <end position="16"/>
    </location>
</feature>
<evidence type="ECO:0000313" key="4">
    <source>
        <dbReference type="EMBL" id="CAG5051648.1"/>
    </source>
</evidence>
<comment type="caution">
    <text evidence="4">The sequence shown here is derived from an EMBL/GenBank/DDBJ whole genome shotgun (WGS) entry which is preliminary data.</text>
</comment>
<protein>
    <submittedName>
        <fullName evidence="4">(apollo) hypothetical protein</fullName>
    </submittedName>
</protein>
<evidence type="ECO:0000259" key="3">
    <source>
        <dbReference type="Pfam" id="PF00061"/>
    </source>
</evidence>
<dbReference type="PANTHER" id="PTHR10612">
    <property type="entry name" value="APOLIPOPROTEIN D"/>
    <property type="match status" value="1"/>
</dbReference>
<name>A0A8S3Y329_PARAO</name>
<dbReference type="PIRSF" id="PIRSF036893">
    <property type="entry name" value="Lipocalin_ApoD"/>
    <property type="match status" value="1"/>
</dbReference>
<dbReference type="AlphaFoldDB" id="A0A8S3Y329"/>
<proteinExistence type="inferred from homology"/>
<dbReference type="PANTHER" id="PTHR10612:SF34">
    <property type="entry name" value="APOLIPOPROTEIN D"/>
    <property type="match status" value="1"/>
</dbReference>
<dbReference type="EMBL" id="CAJQZP010001507">
    <property type="protein sequence ID" value="CAG5051648.1"/>
    <property type="molecule type" value="Genomic_DNA"/>
</dbReference>
<reference evidence="4" key="1">
    <citation type="submission" date="2021-04" db="EMBL/GenBank/DDBJ databases">
        <authorList>
            <person name="Tunstrom K."/>
        </authorList>
    </citation>
    <scope>NUCLEOTIDE SEQUENCE</scope>
</reference>
<feature type="domain" description="Lipocalin/cytosolic fatty-acid binding" evidence="3">
    <location>
        <begin position="41"/>
        <end position="157"/>
    </location>
</feature>
<dbReference type="GO" id="GO:0006629">
    <property type="term" value="P:lipid metabolic process"/>
    <property type="evidence" value="ECO:0007669"/>
    <property type="project" value="TreeGrafter"/>
</dbReference>
<feature type="chain" id="PRO_5045015461" evidence="2">
    <location>
        <begin position="17"/>
        <end position="212"/>
    </location>
</feature>
<sequence>MYRLLGFLFFLTGALGQVTLNGTCNFTDISAVRDLNITKLSGDWHQIRRIMNSQESGTCSTTKINATFTNSTSNITISNKEVNNKKKIYRNGTINLNNITRGKLFISYPDIAYDSIILATNYTNYAVLYSCKNNKNATKKVWAWVLSRDTTLNKNEEDMIKSVIYINEDLKNATWIDSDHSKEACDANSSTSFRLSIILTSLTLIFVCKDIL</sequence>
<comment type="similarity">
    <text evidence="1 2">Belongs to the calycin superfamily. Lipocalin family.</text>
</comment>
<dbReference type="InterPro" id="IPR022271">
    <property type="entry name" value="Lipocalin_ApoD"/>
</dbReference>
<dbReference type="InterPro" id="IPR000566">
    <property type="entry name" value="Lipocln_cytosolic_FA-bd_dom"/>
</dbReference>
<evidence type="ECO:0000256" key="1">
    <source>
        <dbReference type="ARBA" id="ARBA00006889"/>
    </source>
</evidence>
<evidence type="ECO:0000313" key="5">
    <source>
        <dbReference type="Proteomes" id="UP000691718"/>
    </source>
</evidence>
<dbReference type="OrthoDB" id="565904at2759"/>
<dbReference type="Proteomes" id="UP000691718">
    <property type="component" value="Unassembled WGS sequence"/>
</dbReference>
<accession>A0A8S3Y329</accession>